<dbReference type="EMBL" id="JARKHS020000555">
    <property type="protein sequence ID" value="KAK8788696.1"/>
    <property type="molecule type" value="Genomic_DNA"/>
</dbReference>
<dbReference type="PROSITE" id="PS50912">
    <property type="entry name" value="EAR"/>
    <property type="match status" value="1"/>
</dbReference>
<gene>
    <name evidence="6" type="ORF">V5799_021525</name>
</gene>
<dbReference type="InterPro" id="IPR051666">
    <property type="entry name" value="SP_Capacitation_Regulator"/>
</dbReference>
<accession>A0AAQ4FNM8</accession>
<feature type="chain" id="PRO_5042985145" evidence="5">
    <location>
        <begin position="21"/>
        <end position="2020"/>
    </location>
</feature>
<dbReference type="Proteomes" id="UP001321473">
    <property type="component" value="Unassembled WGS sequence"/>
</dbReference>
<evidence type="ECO:0000313" key="7">
    <source>
        <dbReference type="Proteomes" id="UP001321473"/>
    </source>
</evidence>
<sequence length="2020" mass="220851">MMNGLQMWLLWIILIRTCDCAAPTALPAALESRLSQAALQVIKSHTPYPGSGAVPLFLSDEHLMHSNIRTKSSIGDREELQVTKLMLSGVKTDVYGAVRWTHLRHNHSDHVMAVTQNNVHLWRFTSPNADLLAHNAMFRFSSGSDDIVDATAFLRNEKNFQSMFLVLIIRTGPAAKLVAYEVDAAGESLLYTLQLTEVPIKVRWLQSQQEGTLVLLFPSAYADVGFTDIRQGGTVLSHVVKVHVPMAVAMETTTISGYGYVAVSNATSVLVYRSDDLASNFKVFDVLHGSELTDVSLFRVGFDNVLAVAGQREQFLYVWRGGGFFLRQVLKVPRAFQWHPVTVDSCRDDVILALATMDTAYPLRFLTWSSRLRRFQEVDRGTVPLGGFVVLKDSLSSFSIKDNAWMFFTDATKGTPKSIMVSTKVVMLSNPVQEKGSQLVLRMSMLKDQLDKQQALLGQASNTLRHAVSTKAAVNVVQVKQVVRSILVNGPVSMGFAKLPQGLTMEGSKVSMNELHSRMPELHKAISDIGFRIRKLVSALKDAVFKSQPATITAPKVVQGHFSTPLVKATEANIASFHGVPVADLFRNLYWMNKPTTITGKITLTTPARVRSSLQTPSVNRINLADAVTTDRHHTISGPTTFASPLMITKDSLLEGRLNGLKLSDLVTLTGTHYITAPKNVTSVEVLQELSAQMVDSVDLVAVAASTMNSVDEQTAEGSLTFARNVQVASVSTPLVNGIKVADIGSRFVTVNRPAVITGAKNFVAVFEALHDIHLRGRLNKLSIPHDLMLKDAEQFVQGPKQFSRLITSVTNVEGRVSGVSLPADVYRLTDDGPIDVPLAFANGFQAQRDVHVAGTVDNIDISEFAAYASKQPAKVVKNNVVFKAPVFVKKSVRVFAKVNSILLDALYKDAIFPTNESTLVITGQKTFHNGAKVAQMTVKGSVNGYNLLEDFVATEDHQDIHGLISGIKTFTGPAVFDKNLDSNTGIIDGVPLSKLFAGRITLHSEQNITAEPLFLNTVRVKHLYVSGTVQGLSMPRDFVLKSVPQKIYGTKHMAHGMSAALLDSRIHATIRGLVGGVDIVDVNRRRIPLSTGQVLSGEFAIGNVTMPFLNAVWMNGRPAQPFLKNVMSKTKPQVVDAPKVFSGVLKAVAPVTTVKGVNGVRLGELNSVAVTLRGQSVVSAPVALRDQFEVMGTMSVHGTLDGRDLRAFEADAVPKRGWATVSGNCVFYRGLSVRGNIAADTVNDLMFSYDVLLKSTDQSIKGHYNFMRDVKVLGDLPHLGHINGVDLSVLDTLIAKEDHENVIQSDLEFNEVIEVGTDLNVQGLFNGHKLRHLRDQAICSTGHHEFTATMIIRGPVNLFNSIEVRHFENGSLSAFLEDIVFIDGHFTTAPKIFSDVLLEGTVKTSHAHFDQLVNGVPIKTVLSDAVWGNGKCELFGENVFSDSFTVQKDLTVHGFLNGLLIPNDLIQLCHNKACPEQHLDSPVFQDVQVPGHLPVSSMVNGHFLPHVLEDTLFVSTNQTVHGTKHLEVVTFEKNVLPERVNGKLFRQEVVTLHTAQTLHAKLSYIHVVTPNVVVKGLINNFNFLSLVRHAVLLNVPQTIAAPLTLNNVVVRQNIQHVGTLNSLRLEQLARDVSHFEHAAAQLSRSLGQRIAKHEEALNELSCFLTGSYSAVDYFVLHQYLDVEATTVDTAPGVGLLRLVDAHDGDALAQAFYFAWSRHESLWRLQGAVSADEGERVYFSLEGRLLWLELPLADSNAGRAMLTDGMTVLFNFGDVLSMSAVAKTSNTAILASLTKNGVLDLFIYTLKNFEPALIGTVNPGEGATSVKLVALEGAVYAVASVFDHRACITEHHHSKVYAMEGPHNWRLVQTLYGSAVANSFASHGFLYALFTGVDMASRCSEPSLVKVYRTCGKAGSTFELFQIIPLVSVSKVELVQYGAQSDVFMAAANRTSIQIYTFKGESGFQFHSTLPVRLVTDIKMTVLEGSLYLIVAQGHSTGKSLIYRAVTQGATATFRRLPAT</sequence>
<evidence type="ECO:0000256" key="2">
    <source>
        <dbReference type="ARBA" id="ARBA00022525"/>
    </source>
</evidence>
<dbReference type="GO" id="GO:0008201">
    <property type="term" value="F:heparin binding"/>
    <property type="evidence" value="ECO:0007669"/>
    <property type="project" value="TreeGrafter"/>
</dbReference>
<proteinExistence type="predicted"/>
<keyword evidence="4" id="KW-0677">Repeat</keyword>
<keyword evidence="3 5" id="KW-0732">Signal</keyword>
<comment type="subcellular location">
    <subcellularLocation>
        <location evidence="1">Secreted</location>
    </subcellularLocation>
</comment>
<organism evidence="6 7">
    <name type="scientific">Amblyomma americanum</name>
    <name type="common">Lone star tick</name>
    <dbReference type="NCBI Taxonomy" id="6943"/>
    <lineage>
        <taxon>Eukaryota</taxon>
        <taxon>Metazoa</taxon>
        <taxon>Ecdysozoa</taxon>
        <taxon>Arthropoda</taxon>
        <taxon>Chelicerata</taxon>
        <taxon>Arachnida</taxon>
        <taxon>Acari</taxon>
        <taxon>Parasitiformes</taxon>
        <taxon>Ixodida</taxon>
        <taxon>Ixodoidea</taxon>
        <taxon>Ixodidae</taxon>
        <taxon>Amblyomminae</taxon>
        <taxon>Amblyomma</taxon>
    </lineage>
</organism>
<dbReference type="GO" id="GO:0005576">
    <property type="term" value="C:extracellular region"/>
    <property type="evidence" value="ECO:0007669"/>
    <property type="project" value="UniProtKB-SubCell"/>
</dbReference>
<evidence type="ECO:0000256" key="4">
    <source>
        <dbReference type="ARBA" id="ARBA00022737"/>
    </source>
</evidence>
<evidence type="ECO:0000256" key="3">
    <source>
        <dbReference type="ARBA" id="ARBA00022729"/>
    </source>
</evidence>
<dbReference type="PANTHER" id="PTHR22918:SF6">
    <property type="entry name" value="EG:8D8.1 PROTEIN-RELATED"/>
    <property type="match status" value="1"/>
</dbReference>
<evidence type="ECO:0000256" key="5">
    <source>
        <dbReference type="SAM" id="SignalP"/>
    </source>
</evidence>
<reference evidence="6 7" key="1">
    <citation type="journal article" date="2023" name="Arcadia Sci">
        <title>De novo assembly of a long-read Amblyomma americanum tick genome.</title>
        <authorList>
            <person name="Chou S."/>
            <person name="Poskanzer K.E."/>
            <person name="Rollins M."/>
            <person name="Thuy-Boun P.S."/>
        </authorList>
    </citation>
    <scope>NUCLEOTIDE SEQUENCE [LARGE SCALE GENOMIC DNA]</scope>
    <source>
        <strain evidence="6">F_SG_1</strain>
        <tissue evidence="6">Salivary glands</tissue>
    </source>
</reference>
<comment type="caution">
    <text evidence="6">The sequence shown here is derived from an EMBL/GenBank/DDBJ whole genome shotgun (WGS) entry which is preliminary data.</text>
</comment>
<feature type="signal peptide" evidence="5">
    <location>
        <begin position="1"/>
        <end position="20"/>
    </location>
</feature>
<dbReference type="GO" id="GO:0009986">
    <property type="term" value="C:cell surface"/>
    <property type="evidence" value="ECO:0007669"/>
    <property type="project" value="TreeGrafter"/>
</dbReference>
<keyword evidence="2" id="KW-0964">Secreted</keyword>
<keyword evidence="7" id="KW-1185">Reference proteome</keyword>
<dbReference type="InterPro" id="IPR009039">
    <property type="entry name" value="EAR"/>
</dbReference>
<evidence type="ECO:0000256" key="1">
    <source>
        <dbReference type="ARBA" id="ARBA00004613"/>
    </source>
</evidence>
<evidence type="ECO:0000313" key="6">
    <source>
        <dbReference type="EMBL" id="KAK8788696.1"/>
    </source>
</evidence>
<dbReference type="PANTHER" id="PTHR22918">
    <property type="entry name" value="SEMINAL PLASMA PROTEIN"/>
    <property type="match status" value="1"/>
</dbReference>
<name>A0AAQ4FNM8_AMBAM</name>
<protein>
    <submittedName>
        <fullName evidence="6">Uncharacterized protein</fullName>
    </submittedName>
</protein>